<sequence>MLYLYVPTATWPNVVEYFSVALNREPNPAGPHEAVLQLPDGGELHIIATDDSQLLTQRTDDLFLNLPDVNMVENAYRIALSLGAKPKIQLQTIDIYPVTDAEGSQSAHVNLTLGSVTFPSKDAAQGTDTTLGVIHNPNW</sequence>
<dbReference type="AlphaFoldDB" id="A0A4Z0P946"/>
<dbReference type="Proteomes" id="UP000298337">
    <property type="component" value="Unassembled WGS sequence"/>
</dbReference>
<proteinExistence type="predicted"/>
<evidence type="ECO:0000313" key="2">
    <source>
        <dbReference type="Proteomes" id="UP000298337"/>
    </source>
</evidence>
<comment type="caution">
    <text evidence="1">The sequence shown here is derived from an EMBL/GenBank/DDBJ whole genome shotgun (WGS) entry which is preliminary data.</text>
</comment>
<gene>
    <name evidence="1" type="ORF">EU556_12370</name>
</gene>
<name>A0A4Z0P946_9BACT</name>
<accession>A0A4Z0P946</accession>
<organism evidence="1 2">
    <name type="scientific">Hymenobacter fodinae</name>
    <dbReference type="NCBI Taxonomy" id="2510796"/>
    <lineage>
        <taxon>Bacteria</taxon>
        <taxon>Pseudomonadati</taxon>
        <taxon>Bacteroidota</taxon>
        <taxon>Cytophagia</taxon>
        <taxon>Cytophagales</taxon>
        <taxon>Hymenobacteraceae</taxon>
        <taxon>Hymenobacter</taxon>
    </lineage>
</organism>
<keyword evidence="2" id="KW-1185">Reference proteome</keyword>
<evidence type="ECO:0000313" key="1">
    <source>
        <dbReference type="EMBL" id="TGE08495.1"/>
    </source>
</evidence>
<dbReference type="EMBL" id="SRLA01000002">
    <property type="protein sequence ID" value="TGE08495.1"/>
    <property type="molecule type" value="Genomic_DNA"/>
</dbReference>
<protein>
    <submittedName>
        <fullName evidence="1">Uncharacterized protein</fullName>
    </submittedName>
</protein>
<reference evidence="1 2" key="1">
    <citation type="submission" date="2019-04" db="EMBL/GenBank/DDBJ databases">
        <authorList>
            <person name="Feng G."/>
            <person name="Zhang J."/>
            <person name="Zhu H."/>
        </authorList>
    </citation>
    <scope>NUCLEOTIDE SEQUENCE [LARGE SCALE GENOMIC DNA]</scope>
    <source>
        <strain evidence="1 2">92R-1</strain>
    </source>
</reference>
<dbReference type="OrthoDB" id="882391at2"/>